<comment type="caution">
    <text evidence="1">The sequence shown here is derived from an EMBL/GenBank/DDBJ whole genome shotgun (WGS) entry which is preliminary data.</text>
</comment>
<organism evidence="1 2">
    <name type="scientific">Pseudonocardia sulfidoxydans NBRC 16205</name>
    <dbReference type="NCBI Taxonomy" id="1223511"/>
    <lineage>
        <taxon>Bacteria</taxon>
        <taxon>Bacillati</taxon>
        <taxon>Actinomycetota</taxon>
        <taxon>Actinomycetes</taxon>
        <taxon>Pseudonocardiales</taxon>
        <taxon>Pseudonocardiaceae</taxon>
        <taxon>Pseudonocardia</taxon>
    </lineage>
</organism>
<dbReference type="InterPro" id="IPR029045">
    <property type="entry name" value="ClpP/crotonase-like_dom_sf"/>
</dbReference>
<dbReference type="GO" id="GO:0006635">
    <property type="term" value="P:fatty acid beta-oxidation"/>
    <property type="evidence" value="ECO:0007669"/>
    <property type="project" value="TreeGrafter"/>
</dbReference>
<dbReference type="EMBL" id="BJVJ01000015">
    <property type="protein sequence ID" value="GEL23072.1"/>
    <property type="molecule type" value="Genomic_DNA"/>
</dbReference>
<evidence type="ECO:0000313" key="2">
    <source>
        <dbReference type="Proteomes" id="UP000321685"/>
    </source>
</evidence>
<dbReference type="Gene3D" id="3.90.226.10">
    <property type="entry name" value="2-enoyl-CoA Hydratase, Chain A, domain 1"/>
    <property type="match status" value="1"/>
</dbReference>
<keyword evidence="2" id="KW-1185">Reference proteome</keyword>
<reference evidence="1 2" key="1">
    <citation type="submission" date="2019-07" db="EMBL/GenBank/DDBJ databases">
        <title>Whole genome shotgun sequence of Pseudonocardia sulfidoxydans NBRC 16205.</title>
        <authorList>
            <person name="Hosoyama A."/>
            <person name="Uohara A."/>
            <person name="Ohji S."/>
            <person name="Ichikawa N."/>
        </authorList>
    </citation>
    <scope>NUCLEOTIDE SEQUENCE [LARGE SCALE GENOMIC DNA]</scope>
    <source>
        <strain evidence="1 2">NBRC 16205</strain>
    </source>
</reference>
<dbReference type="CDD" id="cd06558">
    <property type="entry name" value="crotonase-like"/>
    <property type="match status" value="1"/>
</dbReference>
<protein>
    <submittedName>
        <fullName evidence="1">2-(1,2-epoxy-1,2-dihydrophenyl)acetyl-CoA isomerase</fullName>
    </submittedName>
</protein>
<dbReference type="SUPFAM" id="SSF52096">
    <property type="entry name" value="ClpP/crotonase"/>
    <property type="match status" value="1"/>
</dbReference>
<dbReference type="PANTHER" id="PTHR11941">
    <property type="entry name" value="ENOYL-COA HYDRATASE-RELATED"/>
    <property type="match status" value="1"/>
</dbReference>
<dbReference type="InterPro" id="IPR001753">
    <property type="entry name" value="Enoyl-CoA_hydra/iso"/>
</dbReference>
<dbReference type="AlphaFoldDB" id="A0A511DE70"/>
<name>A0A511DE70_9PSEU</name>
<keyword evidence="1" id="KW-0413">Isomerase</keyword>
<dbReference type="RefSeq" id="WP_186816854.1">
    <property type="nucleotide sequence ID" value="NZ_BJVJ01000015.1"/>
</dbReference>
<evidence type="ECO:0000313" key="1">
    <source>
        <dbReference type="EMBL" id="GEL23072.1"/>
    </source>
</evidence>
<dbReference type="PANTHER" id="PTHR11941:SF54">
    <property type="entry name" value="ENOYL-COA HYDRATASE, MITOCHONDRIAL"/>
    <property type="match status" value="1"/>
</dbReference>
<dbReference type="Proteomes" id="UP000321685">
    <property type="component" value="Unassembled WGS sequence"/>
</dbReference>
<sequence length="251" mass="25785">MSELHAEHEGDVLVLTLSRADRRNALTVGLVAALAETIATAPDAGARAVVLTGAPPAFCAGGDLTELSGIAALGAMAVGETIYTRFHDLVRTITTVPVPVIAAVAGPALGAGLDLAAVCDLRIAGASATFASSWIGVGLVPGMGGALWLTRLLGGARAAELVLTGRRIDAGTAERWNLVNEVVPDGAERVRATEWARELAVLPPVALARSKQALRRALTDGADAELAALGSIQASLLTGPEFDERTARFRN</sequence>
<dbReference type="Pfam" id="PF00378">
    <property type="entry name" value="ECH_1"/>
    <property type="match status" value="1"/>
</dbReference>
<dbReference type="GO" id="GO:0016853">
    <property type="term" value="F:isomerase activity"/>
    <property type="evidence" value="ECO:0007669"/>
    <property type="project" value="UniProtKB-KW"/>
</dbReference>
<proteinExistence type="predicted"/>
<gene>
    <name evidence="1" type="ORF">PSU4_20260</name>
</gene>
<accession>A0A511DE70</accession>